<evidence type="ECO:0000313" key="2">
    <source>
        <dbReference type="Proteomes" id="UP000320876"/>
    </source>
</evidence>
<name>A0A542DPT2_AMYCI</name>
<keyword evidence="2" id="KW-1185">Reference proteome</keyword>
<comment type="caution">
    <text evidence="1">The sequence shown here is derived from an EMBL/GenBank/DDBJ whole genome shotgun (WGS) entry which is preliminary data.</text>
</comment>
<dbReference type="RefSeq" id="WP_142000655.1">
    <property type="nucleotide sequence ID" value="NZ_VFML01000001.1"/>
</dbReference>
<dbReference type="AlphaFoldDB" id="A0A542DPT2"/>
<accession>A0A542DPT2</accession>
<evidence type="ECO:0000313" key="1">
    <source>
        <dbReference type="EMBL" id="TQJ05066.1"/>
    </source>
</evidence>
<dbReference type="EMBL" id="VFML01000001">
    <property type="protein sequence ID" value="TQJ05066.1"/>
    <property type="molecule type" value="Genomic_DNA"/>
</dbReference>
<sequence length="135" mass="15476">MNTRRLLFLADALIDADDSATSGFICPVPCERFGDGRISLWPRPWVRLNPSGYPIALELDLRTWLVTYHGERTGTGGLTLPIECQHRPAAADVAETFLDHLAKRRVFPNHPEHLAQWCAWWCENYAYARPMRAER</sequence>
<proteinExistence type="predicted"/>
<gene>
    <name evidence="1" type="ORF">FB471_4887</name>
</gene>
<organism evidence="1 2">
    <name type="scientific">Amycolatopsis cihanbeyliensis</name>
    <dbReference type="NCBI Taxonomy" id="1128664"/>
    <lineage>
        <taxon>Bacteria</taxon>
        <taxon>Bacillati</taxon>
        <taxon>Actinomycetota</taxon>
        <taxon>Actinomycetes</taxon>
        <taxon>Pseudonocardiales</taxon>
        <taxon>Pseudonocardiaceae</taxon>
        <taxon>Amycolatopsis</taxon>
    </lineage>
</organism>
<dbReference type="Proteomes" id="UP000320876">
    <property type="component" value="Unassembled WGS sequence"/>
</dbReference>
<protein>
    <submittedName>
        <fullName evidence="1">Uncharacterized protein</fullName>
    </submittedName>
</protein>
<reference evidence="1 2" key="1">
    <citation type="submission" date="2019-06" db="EMBL/GenBank/DDBJ databases">
        <title>Sequencing the genomes of 1000 actinobacteria strains.</title>
        <authorList>
            <person name="Klenk H.-P."/>
        </authorList>
    </citation>
    <scope>NUCLEOTIDE SEQUENCE [LARGE SCALE GENOMIC DNA]</scope>
    <source>
        <strain evidence="1 2">DSM 45679</strain>
    </source>
</reference>
<dbReference type="OrthoDB" id="9952892at2"/>